<dbReference type="SUPFAM" id="SSF51556">
    <property type="entry name" value="Metallo-dependent hydrolases"/>
    <property type="match status" value="1"/>
</dbReference>
<keyword evidence="3 5" id="KW-0378">Hydrolase</keyword>
<feature type="domain" description="Adenosine deaminase" evidence="4">
    <location>
        <begin position="349"/>
        <end position="475"/>
    </location>
</feature>
<dbReference type="Proteomes" id="UP001302602">
    <property type="component" value="Unassembled WGS sequence"/>
</dbReference>
<dbReference type="EMBL" id="MU853231">
    <property type="protein sequence ID" value="KAK4122495.1"/>
    <property type="molecule type" value="Genomic_DNA"/>
</dbReference>
<gene>
    <name evidence="5" type="ORF">N657DRAFT_657303</name>
</gene>
<dbReference type="AlphaFoldDB" id="A0AAN6Z1V3"/>
<name>A0AAN6Z1V3_9PEZI</name>
<evidence type="ECO:0000313" key="6">
    <source>
        <dbReference type="Proteomes" id="UP001302602"/>
    </source>
</evidence>
<dbReference type="RefSeq" id="XP_062646266.1">
    <property type="nucleotide sequence ID" value="XM_062794799.1"/>
</dbReference>
<evidence type="ECO:0000313" key="5">
    <source>
        <dbReference type="EMBL" id="KAK4122495.1"/>
    </source>
</evidence>
<keyword evidence="2" id="KW-0479">Metal-binding</keyword>
<keyword evidence="6" id="KW-1185">Reference proteome</keyword>
<comment type="cofactor">
    <cofactor evidence="1">
        <name>Zn(2+)</name>
        <dbReference type="ChEBI" id="CHEBI:29105"/>
    </cofactor>
</comment>
<reference evidence="5" key="1">
    <citation type="journal article" date="2023" name="Mol. Phylogenet. Evol.">
        <title>Genome-scale phylogeny and comparative genomics of the fungal order Sordariales.</title>
        <authorList>
            <person name="Hensen N."/>
            <person name="Bonometti L."/>
            <person name="Westerberg I."/>
            <person name="Brannstrom I.O."/>
            <person name="Guillou S."/>
            <person name="Cros-Aarteil S."/>
            <person name="Calhoun S."/>
            <person name="Haridas S."/>
            <person name="Kuo A."/>
            <person name="Mondo S."/>
            <person name="Pangilinan J."/>
            <person name="Riley R."/>
            <person name="LaButti K."/>
            <person name="Andreopoulos B."/>
            <person name="Lipzen A."/>
            <person name="Chen C."/>
            <person name="Yan M."/>
            <person name="Daum C."/>
            <person name="Ng V."/>
            <person name="Clum A."/>
            <person name="Steindorff A."/>
            <person name="Ohm R.A."/>
            <person name="Martin F."/>
            <person name="Silar P."/>
            <person name="Natvig D.O."/>
            <person name="Lalanne C."/>
            <person name="Gautier V."/>
            <person name="Ament-Velasquez S.L."/>
            <person name="Kruys A."/>
            <person name="Hutchinson M.I."/>
            <person name="Powell A.J."/>
            <person name="Barry K."/>
            <person name="Miller A.N."/>
            <person name="Grigoriev I.V."/>
            <person name="Debuchy R."/>
            <person name="Gladieux P."/>
            <person name="Hiltunen Thoren M."/>
            <person name="Johannesson H."/>
        </authorList>
    </citation>
    <scope>NUCLEOTIDE SEQUENCE</scope>
    <source>
        <strain evidence="5">CBS 731.68</strain>
    </source>
</reference>
<proteinExistence type="predicted"/>
<evidence type="ECO:0000259" key="4">
    <source>
        <dbReference type="Pfam" id="PF00962"/>
    </source>
</evidence>
<protein>
    <submittedName>
        <fullName evidence="5">Metallo-dependent hydrolase</fullName>
    </submittedName>
</protein>
<dbReference type="GO" id="GO:0006154">
    <property type="term" value="P:adenosine catabolic process"/>
    <property type="evidence" value="ECO:0007669"/>
    <property type="project" value="TreeGrafter"/>
</dbReference>
<dbReference type="Pfam" id="PF00962">
    <property type="entry name" value="A_deaminase"/>
    <property type="match status" value="1"/>
</dbReference>
<dbReference type="InterPro" id="IPR006330">
    <property type="entry name" value="Ado/ade_deaminase"/>
</dbReference>
<evidence type="ECO:0000256" key="3">
    <source>
        <dbReference type="ARBA" id="ARBA00022801"/>
    </source>
</evidence>
<dbReference type="GO" id="GO:0046872">
    <property type="term" value="F:metal ion binding"/>
    <property type="evidence" value="ECO:0007669"/>
    <property type="project" value="UniProtKB-KW"/>
</dbReference>
<dbReference type="PANTHER" id="PTHR11409">
    <property type="entry name" value="ADENOSINE DEAMINASE"/>
    <property type="match status" value="1"/>
</dbReference>
<sequence length="503" mass="56666">MVAITDDEWADFVAHELPNVSDPVIQKYLESRRALIAEQQKRRSVHLKELLTTGQTIPSARALKSWRIIRRMPKGALLRTHCCSLADIDHLIETALEIPGVSISCPTSHLATVAARKETGLCIRFRGMEDPDDCSLWAHDYTPGTFMSLTKAAGSYPEGGRQGFVEWLKGRCRMSGPSSGDSDLTGLMLFYEPIWRAFLQRLMTNLVEEGIAWLELRLTFPLVYYREGSEVPEPDYDHMFQTVGEEVARFQATDPGRRFWGLRVIWSTMRNQDPRLIIESADDCIATKLVWPHLVAGYDLADSEDLGRPLADLLPELFWFRKQCAVEKVQIPFFLRAGGCRGNYDTHATGEGDIVDALLLGARRIGHATSLHRHPRLVEAVRDRRILVEVRPVSEKGRDPSADVAMHHGLRALLAQGVPCALCDDDSGILPRLNRNVGSRMTDIFWQVLHAWEESDLATLGSLAENSVRWAAFEDQDLQIWYADENKLVQGQKISGQQAWGRG</sequence>
<evidence type="ECO:0000256" key="2">
    <source>
        <dbReference type="ARBA" id="ARBA00022723"/>
    </source>
</evidence>
<dbReference type="GO" id="GO:0004000">
    <property type="term" value="F:adenosine deaminase activity"/>
    <property type="evidence" value="ECO:0007669"/>
    <property type="project" value="TreeGrafter"/>
</dbReference>
<dbReference type="GeneID" id="87831568"/>
<accession>A0AAN6Z1V3</accession>
<reference evidence="5" key="2">
    <citation type="submission" date="2023-05" db="EMBL/GenBank/DDBJ databases">
        <authorList>
            <consortium name="Lawrence Berkeley National Laboratory"/>
            <person name="Steindorff A."/>
            <person name="Hensen N."/>
            <person name="Bonometti L."/>
            <person name="Westerberg I."/>
            <person name="Brannstrom I.O."/>
            <person name="Guillou S."/>
            <person name="Cros-Aarteil S."/>
            <person name="Calhoun S."/>
            <person name="Haridas S."/>
            <person name="Kuo A."/>
            <person name="Mondo S."/>
            <person name="Pangilinan J."/>
            <person name="Riley R."/>
            <person name="Labutti K."/>
            <person name="Andreopoulos B."/>
            <person name="Lipzen A."/>
            <person name="Chen C."/>
            <person name="Yanf M."/>
            <person name="Daum C."/>
            <person name="Ng V."/>
            <person name="Clum A."/>
            <person name="Ohm R."/>
            <person name="Martin F."/>
            <person name="Silar P."/>
            <person name="Natvig D."/>
            <person name="Lalanne C."/>
            <person name="Gautier V."/>
            <person name="Ament-Velasquez S.L."/>
            <person name="Kruys A."/>
            <person name="Hutchinson M.I."/>
            <person name="Powell A.J."/>
            <person name="Barry K."/>
            <person name="Miller A.N."/>
            <person name="Grigoriev I.V."/>
            <person name="Debuchy R."/>
            <person name="Gladieux P."/>
            <person name="Thoren M.H."/>
            <person name="Johannesson H."/>
        </authorList>
    </citation>
    <scope>NUCLEOTIDE SEQUENCE</scope>
    <source>
        <strain evidence="5">CBS 731.68</strain>
    </source>
</reference>
<dbReference type="PANTHER" id="PTHR11409:SF39">
    <property type="entry name" value="ADENOSINE DEAMINASE 2"/>
    <property type="match status" value="1"/>
</dbReference>
<comment type="caution">
    <text evidence="5">The sequence shown here is derived from an EMBL/GenBank/DDBJ whole genome shotgun (WGS) entry which is preliminary data.</text>
</comment>
<evidence type="ECO:0000256" key="1">
    <source>
        <dbReference type="ARBA" id="ARBA00001947"/>
    </source>
</evidence>
<dbReference type="InterPro" id="IPR032466">
    <property type="entry name" value="Metal_Hydrolase"/>
</dbReference>
<organism evidence="5 6">
    <name type="scientific">Parathielavia appendiculata</name>
    <dbReference type="NCBI Taxonomy" id="2587402"/>
    <lineage>
        <taxon>Eukaryota</taxon>
        <taxon>Fungi</taxon>
        <taxon>Dikarya</taxon>
        <taxon>Ascomycota</taxon>
        <taxon>Pezizomycotina</taxon>
        <taxon>Sordariomycetes</taxon>
        <taxon>Sordariomycetidae</taxon>
        <taxon>Sordariales</taxon>
        <taxon>Chaetomiaceae</taxon>
        <taxon>Parathielavia</taxon>
    </lineage>
</organism>
<dbReference type="InterPro" id="IPR001365">
    <property type="entry name" value="A_deaminase_dom"/>
</dbReference>
<dbReference type="Gene3D" id="3.20.20.140">
    <property type="entry name" value="Metal-dependent hydrolases"/>
    <property type="match status" value="1"/>
</dbReference>
<dbReference type="GO" id="GO:0046103">
    <property type="term" value="P:inosine biosynthetic process"/>
    <property type="evidence" value="ECO:0007669"/>
    <property type="project" value="TreeGrafter"/>
</dbReference>